<protein>
    <recommendedName>
        <fullName evidence="3">Reverse transcriptase domain-containing protein</fullName>
    </recommendedName>
</protein>
<evidence type="ECO:0000313" key="1">
    <source>
        <dbReference type="EnsemblMetazoa" id="CJA41054b.1"/>
    </source>
</evidence>
<dbReference type="AlphaFoldDB" id="A0A8R1ESA1"/>
<reference evidence="2" key="1">
    <citation type="submission" date="2010-08" db="EMBL/GenBank/DDBJ databases">
        <authorList>
            <consortium name="Caenorhabditis japonica Sequencing Consortium"/>
            <person name="Wilson R.K."/>
        </authorList>
    </citation>
    <scope>NUCLEOTIDE SEQUENCE [LARGE SCALE GENOMIC DNA]</scope>
    <source>
        <strain evidence="2">DF5081</strain>
    </source>
</reference>
<evidence type="ECO:0008006" key="3">
    <source>
        <dbReference type="Google" id="ProtNLM"/>
    </source>
</evidence>
<evidence type="ECO:0000313" key="2">
    <source>
        <dbReference type="Proteomes" id="UP000005237"/>
    </source>
</evidence>
<proteinExistence type="predicted"/>
<sequence>MDRSDPNLKSLSKECREAIKKDRKESNRGPPVIASPIGMEIPPPFLPGEVRAAIRSFAIGKAAGDDKITADFLRSCHDNVILLLTRLIEVGREYQKPLTLVFIYFHKAFDSVEPHAIWESLKSQGVQPAYIVILQQCYTNCPTTITPFHKKVKSRSQEVYAKETPSLRASSQAV</sequence>
<accession>A0A8R1ESA1</accession>
<keyword evidence="2" id="KW-1185">Reference proteome</keyword>
<dbReference type="Proteomes" id="UP000005237">
    <property type="component" value="Unassembled WGS sequence"/>
</dbReference>
<dbReference type="EnsemblMetazoa" id="CJA41054b.1">
    <property type="protein sequence ID" value="CJA41054b.1"/>
    <property type="gene ID" value="WBGene00216902"/>
</dbReference>
<reference evidence="1" key="2">
    <citation type="submission" date="2022-06" db="UniProtKB">
        <authorList>
            <consortium name="EnsemblMetazoa"/>
        </authorList>
    </citation>
    <scope>IDENTIFICATION</scope>
    <source>
        <strain evidence="1">DF5081</strain>
    </source>
</reference>
<organism evidence="1 2">
    <name type="scientific">Caenorhabditis japonica</name>
    <dbReference type="NCBI Taxonomy" id="281687"/>
    <lineage>
        <taxon>Eukaryota</taxon>
        <taxon>Metazoa</taxon>
        <taxon>Ecdysozoa</taxon>
        <taxon>Nematoda</taxon>
        <taxon>Chromadorea</taxon>
        <taxon>Rhabditida</taxon>
        <taxon>Rhabditina</taxon>
        <taxon>Rhabditomorpha</taxon>
        <taxon>Rhabditoidea</taxon>
        <taxon>Rhabditidae</taxon>
        <taxon>Peloderinae</taxon>
        <taxon>Caenorhabditis</taxon>
    </lineage>
</organism>
<name>A0A8R1ESA1_CAEJA</name>